<feature type="domain" description="HTH lysR-type" evidence="6">
    <location>
        <begin position="1"/>
        <end position="59"/>
    </location>
</feature>
<evidence type="ECO:0000259" key="6">
    <source>
        <dbReference type="PROSITE" id="PS50931"/>
    </source>
</evidence>
<keyword evidence="2" id="KW-0805">Transcription regulation</keyword>
<organism evidence="7 8">
    <name type="scientific">Stappia indica</name>
    <dbReference type="NCBI Taxonomy" id="538381"/>
    <lineage>
        <taxon>Bacteria</taxon>
        <taxon>Pseudomonadati</taxon>
        <taxon>Pseudomonadota</taxon>
        <taxon>Alphaproteobacteria</taxon>
        <taxon>Hyphomicrobiales</taxon>
        <taxon>Stappiaceae</taxon>
        <taxon>Stappia</taxon>
    </lineage>
</organism>
<dbReference type="Proteomes" id="UP000219331">
    <property type="component" value="Unassembled WGS sequence"/>
</dbReference>
<dbReference type="InterPro" id="IPR005119">
    <property type="entry name" value="LysR_subst-bd"/>
</dbReference>
<dbReference type="Gene3D" id="1.10.10.10">
    <property type="entry name" value="Winged helix-like DNA-binding domain superfamily/Winged helix DNA-binding domain"/>
    <property type="match status" value="1"/>
</dbReference>
<evidence type="ECO:0000256" key="3">
    <source>
        <dbReference type="ARBA" id="ARBA00023125"/>
    </source>
</evidence>
<dbReference type="GO" id="GO:0003677">
    <property type="term" value="F:DNA binding"/>
    <property type="evidence" value="ECO:0007669"/>
    <property type="project" value="UniProtKB-KW"/>
</dbReference>
<dbReference type="SUPFAM" id="SSF46785">
    <property type="entry name" value="Winged helix' DNA-binding domain"/>
    <property type="match status" value="1"/>
</dbReference>
<name>A0A285T9T3_9HYPH</name>
<dbReference type="OrthoDB" id="9813056at2"/>
<dbReference type="CDD" id="cd08422">
    <property type="entry name" value="PBP2_CrgA_like"/>
    <property type="match status" value="1"/>
</dbReference>
<proteinExistence type="inferred from homology"/>
<dbReference type="GO" id="GO:0003700">
    <property type="term" value="F:DNA-binding transcription factor activity"/>
    <property type="evidence" value="ECO:0007669"/>
    <property type="project" value="InterPro"/>
</dbReference>
<dbReference type="SUPFAM" id="SSF53850">
    <property type="entry name" value="Periplasmic binding protein-like II"/>
    <property type="match status" value="1"/>
</dbReference>
<dbReference type="STRING" id="538381.GCA_001696535_02523"/>
<dbReference type="EMBL" id="OBML01000009">
    <property type="protein sequence ID" value="SOC18315.1"/>
    <property type="molecule type" value="Genomic_DNA"/>
</dbReference>
<dbReference type="Gene3D" id="3.40.190.290">
    <property type="match status" value="1"/>
</dbReference>
<protein>
    <submittedName>
        <fullName evidence="7">Transcriptional regulator, LysR family</fullName>
    </submittedName>
</protein>
<dbReference type="PROSITE" id="PS50931">
    <property type="entry name" value="HTH_LYSR"/>
    <property type="match status" value="1"/>
</dbReference>
<evidence type="ECO:0000256" key="5">
    <source>
        <dbReference type="SAM" id="MobiDB-lite"/>
    </source>
</evidence>
<evidence type="ECO:0000313" key="7">
    <source>
        <dbReference type="EMBL" id="SOC18315.1"/>
    </source>
</evidence>
<keyword evidence="8" id="KW-1185">Reference proteome</keyword>
<dbReference type="InterPro" id="IPR036390">
    <property type="entry name" value="WH_DNA-bd_sf"/>
</dbReference>
<dbReference type="FunFam" id="3.40.190.290:FF:000001">
    <property type="entry name" value="Transcriptional regulator, LysR family"/>
    <property type="match status" value="1"/>
</dbReference>
<dbReference type="InterPro" id="IPR036388">
    <property type="entry name" value="WH-like_DNA-bd_sf"/>
</dbReference>
<evidence type="ECO:0000313" key="8">
    <source>
        <dbReference type="Proteomes" id="UP000219331"/>
    </source>
</evidence>
<feature type="compositionally biased region" description="Basic and acidic residues" evidence="5">
    <location>
        <begin position="311"/>
        <end position="331"/>
    </location>
</feature>
<dbReference type="InterPro" id="IPR058163">
    <property type="entry name" value="LysR-type_TF_proteobact-type"/>
</dbReference>
<dbReference type="PANTHER" id="PTHR30537:SF5">
    <property type="entry name" value="HTH-TYPE TRANSCRIPTIONAL ACTIVATOR TTDR-RELATED"/>
    <property type="match status" value="1"/>
</dbReference>
<dbReference type="Pfam" id="PF00126">
    <property type="entry name" value="HTH_1"/>
    <property type="match status" value="1"/>
</dbReference>
<accession>A0A285T9T3</accession>
<reference evidence="7 8" key="1">
    <citation type="submission" date="2017-08" db="EMBL/GenBank/DDBJ databases">
        <authorList>
            <person name="de Groot N.N."/>
        </authorList>
    </citation>
    <scope>NUCLEOTIDE SEQUENCE [LARGE SCALE GENOMIC DNA]</scope>
    <source>
        <strain evidence="7 8">USBA 352</strain>
    </source>
</reference>
<sequence>MTDFPDMEIFARVVAAGSMSAAGREMGLSPAVVSKRLRRLEDRLGTRLLQRTTRQLALTEAGQGYYKRVVAILASIEEAETFVTRRSALARGTLKVSAPTAFGRMHIAPHLGAFLADNPDLSFNLDLSDEFIDIVGEGYDLAIRIAELEDSSLVARRLAPVHRVLCAAPSYLERCGAPQTIEQLQNSHACISTTQQEIWRLAGPQGTEIVRTGGPIRTNSSEVVREALLAGLGIALRSTWDIGPELREGKLRIVLPQYRASKNVGLHAVYPSRRFLPAKVRVFIDFMAKLYGPSPYWDEGLDQWLAMPDGGLRDDSDGRPPEDRPPEDRQAEALVGG</sequence>
<evidence type="ECO:0000256" key="1">
    <source>
        <dbReference type="ARBA" id="ARBA00009437"/>
    </source>
</evidence>
<keyword evidence="3" id="KW-0238">DNA-binding</keyword>
<keyword evidence="4" id="KW-0804">Transcription</keyword>
<dbReference type="Pfam" id="PF03466">
    <property type="entry name" value="LysR_substrate"/>
    <property type="match status" value="1"/>
</dbReference>
<feature type="region of interest" description="Disordered" evidence="5">
    <location>
        <begin position="308"/>
        <end position="337"/>
    </location>
</feature>
<dbReference type="FunFam" id="1.10.10.10:FF:000001">
    <property type="entry name" value="LysR family transcriptional regulator"/>
    <property type="match status" value="1"/>
</dbReference>
<comment type="similarity">
    <text evidence="1">Belongs to the LysR transcriptional regulatory family.</text>
</comment>
<gene>
    <name evidence="7" type="ORF">SAMN05421512_109245</name>
</gene>
<dbReference type="InterPro" id="IPR000847">
    <property type="entry name" value="LysR_HTH_N"/>
</dbReference>
<dbReference type="PANTHER" id="PTHR30537">
    <property type="entry name" value="HTH-TYPE TRANSCRIPTIONAL REGULATOR"/>
    <property type="match status" value="1"/>
</dbReference>
<evidence type="ECO:0000256" key="2">
    <source>
        <dbReference type="ARBA" id="ARBA00023015"/>
    </source>
</evidence>
<dbReference type="AlphaFoldDB" id="A0A285T9T3"/>
<evidence type="ECO:0000256" key="4">
    <source>
        <dbReference type="ARBA" id="ARBA00023163"/>
    </source>
</evidence>